<evidence type="ECO:0000313" key="1">
    <source>
        <dbReference type="EMBL" id="CAP15023.1"/>
    </source>
</evidence>
<dbReference type="EMBL" id="AM774416">
    <property type="protein sequence ID" value="CAP15023.1"/>
    <property type="molecule type" value="Genomic_DNA"/>
</dbReference>
<dbReference type="Pfam" id="PF18780">
    <property type="entry name" value="HNH_repeat"/>
    <property type="match status" value="9"/>
</dbReference>
<dbReference type="GeneID" id="31819090"/>
<reference evidence="1 2" key="1">
    <citation type="journal article" date="2008" name="Genomics">
        <title>Evolution in the laboratory: the genome of Halobacterium salinarum strain R1 compared to that of strain NRC-1.</title>
        <authorList>
            <person name="Pfeiffer F."/>
            <person name="Schuster S.C."/>
            <person name="Broicher A."/>
            <person name="Falb M."/>
            <person name="Palm P."/>
            <person name="Rodewald K."/>
            <person name="Ruepp A."/>
            <person name="Soppa J."/>
            <person name="Tittor J."/>
            <person name="Oesterhelt D."/>
        </authorList>
    </citation>
    <scope>NUCLEOTIDE SEQUENCE [LARGE SCALE GENOMIC DNA]</scope>
    <source>
        <strain evidence="2">ATCC 29341 / DSM 671 / R1</strain>
        <plasmid evidence="2">Plasmid PHS1</plasmid>
    </source>
</reference>
<sequence length="772" mass="87268">MRKRVSPEELVADIRQTADKLNQEYLTADEYDRRGEYNKSTPIDRFGSWNAAVRKAGLEVAHKAQRNSKETLLADLRRVADSLNQDHLTITEYEDKGNHGVATITRRLGSWNDALREAGLTPFQKKNIEPEDILRDLRRVADDTNGNSVIIPEYETHGDYGITTIAAKFGSWTNAVRKAGFTPATEITEEELLIDLRRIANETVGDTLLKSDYKEYGEYSPSTALRRFGTWDEVVEKVGATSGDQKIPDEDLFADLRRVADEIDRRCLTKADYDERGKYSASTITARFESWGSAVKEAGLLPVSQWYGTTEQPSWTQLGRSPNECKIAKEDLLIDLRRVANKIEGDRIKARDYDQEGKYSATTVIRQFESWVNAVEKVGYKSHIKRIATEDLKHSLQNVGSEDEVPTSTEYAENGKYHYQTVIERFGSWSNAVQAAGYTSYSPPRTSWIPSEELIASIQTLSSEDEPPTSIEYDESGKFGTATVVRRFGTWANALQEAGYTSKQIDRLLPYTDDVEDEELLRELRRLADGEVGPTTHTIKTEGDYSTTPYFDRFGTIWQSVVCAGLKPYSRTPVTKTQYVDFIETVLDYGHPTRQLTGLLLAFTGLETTLTGKFSTEWVVNLNTSEETAIRVPKEHLQSDEDWILKVPSKWHNPETNQQETTHIEGLLNWAVNHEQELYSSTSGVESFLSMVNESIGIEGSRESHLTMALGTHLAERGAPPWFIQKQTGVGFRGMDAEVEDFYLWNYVHQGINHPDYNPPDVVLNPTGRIID</sequence>
<dbReference type="InterPro" id="IPR041025">
    <property type="entry name" value="HNH_repeat"/>
</dbReference>
<protein>
    <submittedName>
        <fullName evidence="1">Uncharacterized protein</fullName>
    </submittedName>
</protein>
<gene>
    <name evidence="1" type="ordered locus">OE_7011R</name>
</gene>
<dbReference type="RefSeq" id="WP_010890535.1">
    <property type="nucleotide sequence ID" value="NC_010366.1"/>
</dbReference>
<proteinExistence type="predicted"/>
<dbReference type="KEGG" id="hsl:OE_7011R"/>
<dbReference type="HOGENOM" id="CLU_361946_0_0_2"/>
<accession>B0R8J8</accession>
<organism evidence="1 2">
    <name type="scientific">Halobacterium salinarum (strain ATCC 29341 / DSM 671 / R1)</name>
    <dbReference type="NCBI Taxonomy" id="478009"/>
    <lineage>
        <taxon>Archaea</taxon>
        <taxon>Methanobacteriati</taxon>
        <taxon>Methanobacteriota</taxon>
        <taxon>Stenosarchaea group</taxon>
        <taxon>Halobacteria</taxon>
        <taxon>Halobacteriales</taxon>
        <taxon>Halobacteriaceae</taxon>
        <taxon>Halobacterium</taxon>
        <taxon>Halobacterium salinarum NRC-34001</taxon>
    </lineage>
</organism>
<geneLocation type="plasmid" evidence="1 2">
    <name>PHS1</name>
</geneLocation>
<dbReference type="AlphaFoldDB" id="B0R8J8"/>
<dbReference type="Proteomes" id="UP000001321">
    <property type="component" value="Plasmid PHS1"/>
</dbReference>
<name>B0R8J8_HALS3</name>
<keyword evidence="1" id="KW-0614">Plasmid</keyword>
<evidence type="ECO:0000313" key="2">
    <source>
        <dbReference type="Proteomes" id="UP000001321"/>
    </source>
</evidence>
<dbReference type="EnsemblBacteria" id="CAP15023">
    <property type="protein sequence ID" value="CAP15023"/>
    <property type="gene ID" value="OE_7011R"/>
</dbReference>